<organism evidence="2 5">
    <name type="scientific">Elysia crispata</name>
    <name type="common">lettuce slug</name>
    <dbReference type="NCBI Taxonomy" id="231223"/>
    <lineage>
        <taxon>Eukaryota</taxon>
        <taxon>Metazoa</taxon>
        <taxon>Spiralia</taxon>
        <taxon>Lophotrochozoa</taxon>
        <taxon>Mollusca</taxon>
        <taxon>Gastropoda</taxon>
        <taxon>Heterobranchia</taxon>
        <taxon>Euthyneura</taxon>
        <taxon>Panpulmonata</taxon>
        <taxon>Sacoglossa</taxon>
        <taxon>Placobranchoidea</taxon>
        <taxon>Plakobranchidae</taxon>
        <taxon>Elysia</taxon>
    </lineage>
</organism>
<proteinExistence type="predicted"/>
<dbReference type="EMBL" id="JAWDGP010005406">
    <property type="protein sequence ID" value="KAK3757148.1"/>
    <property type="molecule type" value="Genomic_DNA"/>
</dbReference>
<protein>
    <submittedName>
        <fullName evidence="2">Uncharacterized protein</fullName>
    </submittedName>
</protein>
<comment type="caution">
    <text evidence="2">The sequence shown here is derived from an EMBL/GenBank/DDBJ whole genome shotgun (WGS) entry which is preliminary data.</text>
</comment>
<reference evidence="2" key="1">
    <citation type="journal article" date="2023" name="G3 (Bethesda)">
        <title>A reference genome for the long-term kleptoplast-retaining sea slug Elysia crispata morphotype clarki.</title>
        <authorList>
            <person name="Eastman K.E."/>
            <person name="Pendleton A.L."/>
            <person name="Shaikh M.A."/>
            <person name="Suttiyut T."/>
            <person name="Ogas R."/>
            <person name="Tomko P."/>
            <person name="Gavelis G."/>
            <person name="Widhalm J.R."/>
            <person name="Wisecaver J.H."/>
        </authorList>
    </citation>
    <scope>NUCLEOTIDE SEQUENCE</scope>
    <source>
        <strain evidence="2">ECLA1</strain>
    </source>
</reference>
<feature type="region of interest" description="Disordered" evidence="1">
    <location>
        <begin position="1"/>
        <end position="59"/>
    </location>
</feature>
<name>A0AAE0XRT9_9GAST</name>
<feature type="compositionally biased region" description="Basic and acidic residues" evidence="1">
    <location>
        <begin position="8"/>
        <end position="20"/>
    </location>
</feature>
<dbReference type="EMBL" id="JAWDGP010007766">
    <property type="protein sequence ID" value="KAK3705758.1"/>
    <property type="molecule type" value="Genomic_DNA"/>
</dbReference>
<evidence type="ECO:0000256" key="1">
    <source>
        <dbReference type="SAM" id="MobiDB-lite"/>
    </source>
</evidence>
<keyword evidence="5" id="KW-1185">Reference proteome</keyword>
<evidence type="ECO:0000313" key="2">
    <source>
        <dbReference type="EMBL" id="KAK3705758.1"/>
    </source>
</evidence>
<evidence type="ECO:0000313" key="5">
    <source>
        <dbReference type="Proteomes" id="UP001283361"/>
    </source>
</evidence>
<accession>A0AAE0XRT9</accession>
<dbReference type="AlphaFoldDB" id="A0AAE0XRT9"/>
<feature type="compositionally biased region" description="Low complexity" evidence="1">
    <location>
        <begin position="38"/>
        <end position="47"/>
    </location>
</feature>
<dbReference type="Proteomes" id="UP001283361">
    <property type="component" value="Unassembled WGS sequence"/>
</dbReference>
<sequence length="112" mass="12221">MGLFSDTKQLRDTKTLKDDNNGAAATTSNHKNSRTKSSKGTSSTTRVTGGGMKAAAGDTKRCTEDDYVNYIRRVGKLNTTPVVIRGIVSKQLKSRPETTLDDMLQRVKARLS</sequence>
<evidence type="ECO:0000313" key="3">
    <source>
        <dbReference type="EMBL" id="KAK3757148.1"/>
    </source>
</evidence>
<gene>
    <name evidence="3" type="ORF">RRG08_061433</name>
    <name evidence="4" type="ORF">RRG08_061472</name>
    <name evidence="2" type="ORF">RRG08_061500</name>
</gene>
<evidence type="ECO:0000313" key="4">
    <source>
        <dbReference type="EMBL" id="KAK3760492.1"/>
    </source>
</evidence>
<dbReference type="EMBL" id="JAWDGP010004976">
    <property type="protein sequence ID" value="KAK3760492.1"/>
    <property type="molecule type" value="Genomic_DNA"/>
</dbReference>